<feature type="binding site" evidence="5">
    <location>
        <position position="12"/>
    </location>
    <ligand>
        <name>[4Fe-4S] cluster</name>
        <dbReference type="ChEBI" id="CHEBI:49883"/>
    </ligand>
</feature>
<proteinExistence type="inferred from homology"/>
<dbReference type="PANTHER" id="PTHR30426">
    <property type="entry name" value="4-HYDROXY-3-METHYLBUT-2-ENYL DIPHOSPHATE REDUCTASE"/>
    <property type="match status" value="1"/>
</dbReference>
<dbReference type="Gene3D" id="3.40.50.11270">
    <property type="match status" value="1"/>
</dbReference>
<comment type="cofactor">
    <cofactor evidence="5">
        <name>[4Fe-4S] cluster</name>
        <dbReference type="ChEBI" id="CHEBI:49883"/>
    </cofactor>
    <text evidence="5">Binds 1 [4Fe-4S] cluster per subunit.</text>
</comment>
<feature type="binding site" evidence="5">
    <location>
        <position position="123"/>
    </location>
    <ligand>
        <name>dimethylallyl diphosphate</name>
        <dbReference type="ChEBI" id="CHEBI:57623"/>
    </ligand>
</feature>
<feature type="binding site" evidence="5">
    <location>
        <position position="41"/>
    </location>
    <ligand>
        <name>dimethylallyl diphosphate</name>
        <dbReference type="ChEBI" id="CHEBI:57623"/>
    </ligand>
</feature>
<comment type="caution">
    <text evidence="5">Lacks conserved residue(s) required for the propagation of feature annotation.</text>
</comment>
<dbReference type="KEGG" id="lfp:Y981_03795"/>
<feature type="binding site" evidence="5">
    <location>
        <position position="41"/>
    </location>
    <ligand>
        <name>isopentenyl diphosphate</name>
        <dbReference type="ChEBI" id="CHEBI:128769"/>
    </ligand>
</feature>
<feature type="binding site" evidence="5">
    <location>
        <position position="73"/>
    </location>
    <ligand>
        <name>isopentenyl diphosphate</name>
        <dbReference type="ChEBI" id="CHEBI:128769"/>
    </ligand>
</feature>
<feature type="binding site" evidence="5">
    <location>
        <position position="73"/>
    </location>
    <ligand>
        <name>dimethylallyl diphosphate</name>
        <dbReference type="ChEBI" id="CHEBI:57623"/>
    </ligand>
</feature>
<evidence type="ECO:0000256" key="3">
    <source>
        <dbReference type="ARBA" id="ARBA00023004"/>
    </source>
</evidence>
<dbReference type="GO" id="GO:0050992">
    <property type="term" value="P:dimethylallyl diphosphate biosynthetic process"/>
    <property type="evidence" value="ECO:0007669"/>
    <property type="project" value="UniProtKB-UniRule"/>
</dbReference>
<evidence type="ECO:0000256" key="2">
    <source>
        <dbReference type="ARBA" id="ARBA00022723"/>
    </source>
</evidence>
<protein>
    <recommendedName>
        <fullName evidence="5">4-hydroxy-3-methylbut-2-enyl diphosphate reductase</fullName>
        <shortName evidence="5">HMBPP reductase</shortName>
        <ecNumber evidence="5">1.17.7.4</ecNumber>
    </recommendedName>
</protein>
<dbReference type="NCBIfam" id="TIGR00216">
    <property type="entry name" value="ispH_lytB"/>
    <property type="match status" value="1"/>
</dbReference>
<keyword evidence="1 5" id="KW-0004">4Fe-4S</keyword>
<feature type="binding site" evidence="5">
    <location>
        <position position="220"/>
    </location>
    <ligand>
        <name>(2E)-4-hydroxy-3-methylbut-2-enyl diphosphate</name>
        <dbReference type="ChEBI" id="CHEBI:128753"/>
    </ligand>
</feature>
<feature type="binding site" evidence="5">
    <location>
        <position position="218"/>
    </location>
    <ligand>
        <name>isopentenyl diphosphate</name>
        <dbReference type="ChEBI" id="CHEBI:128769"/>
    </ligand>
</feature>
<accession>A0A059XTR6</accession>
<dbReference type="GO" id="GO:0051539">
    <property type="term" value="F:4 iron, 4 sulfur cluster binding"/>
    <property type="evidence" value="ECO:0007669"/>
    <property type="project" value="UniProtKB-UniRule"/>
</dbReference>
<dbReference type="PANTHER" id="PTHR30426:SF0">
    <property type="entry name" value="4-HYDROXY-3-METHYLBUT-2-ENYL DIPHOSPHATE REDUCTASE"/>
    <property type="match status" value="1"/>
</dbReference>
<dbReference type="GO" id="GO:0019288">
    <property type="term" value="P:isopentenyl diphosphate biosynthetic process, methylerythritol 4-phosphate pathway"/>
    <property type="evidence" value="ECO:0007669"/>
    <property type="project" value="UniProtKB-UniRule"/>
</dbReference>
<keyword evidence="7" id="KW-1185">Reference proteome</keyword>
<feature type="binding site" evidence="5">
    <location>
        <position position="162"/>
    </location>
    <ligand>
        <name>(2E)-4-hydroxy-3-methylbut-2-enyl diphosphate</name>
        <dbReference type="ChEBI" id="CHEBI:128753"/>
    </ligand>
</feature>
<feature type="binding site" evidence="5">
    <location>
        <position position="262"/>
    </location>
    <ligand>
        <name>(2E)-4-hydroxy-3-methylbut-2-enyl diphosphate</name>
        <dbReference type="ChEBI" id="CHEBI:128753"/>
    </ligand>
</feature>
<organism evidence="6 7">
    <name type="scientific">Leptospirillum ferriphilum YSK</name>
    <dbReference type="NCBI Taxonomy" id="1441628"/>
    <lineage>
        <taxon>Bacteria</taxon>
        <taxon>Pseudomonadati</taxon>
        <taxon>Nitrospirota</taxon>
        <taxon>Nitrospiria</taxon>
        <taxon>Nitrospirales</taxon>
        <taxon>Nitrospiraceae</taxon>
        <taxon>Leptospirillum</taxon>
    </lineage>
</organism>
<comment type="pathway">
    <text evidence="5">Isoprenoid biosynthesis; dimethylallyl diphosphate biosynthesis; dimethylallyl diphosphate from (2E)-4-hydroxy-3-methylbutenyl diphosphate: step 1/1.</text>
</comment>
<keyword evidence="5" id="KW-0414">Isoprene biosynthesis</keyword>
<dbReference type="GO" id="GO:0046872">
    <property type="term" value="F:metal ion binding"/>
    <property type="evidence" value="ECO:0007669"/>
    <property type="project" value="UniProtKB-KW"/>
</dbReference>
<dbReference type="RefSeq" id="WP_014960604.1">
    <property type="nucleotide sequence ID" value="NZ_CP007243.1"/>
</dbReference>
<evidence type="ECO:0000256" key="5">
    <source>
        <dbReference type="HAMAP-Rule" id="MF_00191"/>
    </source>
</evidence>
<reference evidence="6 7" key="2">
    <citation type="journal article" date="2015" name="Biomed. Res. Int.">
        <title>Effects of Arsenite Resistance on the Growth and Functional Gene Expression of Leptospirillum ferriphilum and Acidithiobacillus thiooxidans in Pure Culture and Coculture.</title>
        <authorList>
            <person name="Jiang H."/>
            <person name="Liang Y."/>
            <person name="Yin H."/>
            <person name="Xiao Y."/>
            <person name="Guo X."/>
            <person name="Xu Y."/>
            <person name="Hu Q."/>
            <person name="Liu H."/>
            <person name="Liu X."/>
        </authorList>
    </citation>
    <scope>NUCLEOTIDE SEQUENCE [LARGE SCALE GENOMIC DNA]</scope>
    <source>
        <strain evidence="6 7">YSK</strain>
    </source>
</reference>
<evidence type="ECO:0000313" key="6">
    <source>
        <dbReference type="EMBL" id="AIA30208.1"/>
    </source>
</evidence>
<dbReference type="HOGENOM" id="CLU_027486_0_1_0"/>
<dbReference type="NCBIfam" id="NF002187">
    <property type="entry name" value="PRK01045.1-1"/>
    <property type="match status" value="1"/>
</dbReference>
<dbReference type="Proteomes" id="UP000027059">
    <property type="component" value="Chromosome"/>
</dbReference>
<dbReference type="UniPathway" id="UPA00056">
    <property type="reaction ID" value="UER00097"/>
</dbReference>
<keyword evidence="4 5" id="KW-0411">Iron-sulfur</keyword>
<evidence type="ECO:0000256" key="4">
    <source>
        <dbReference type="ARBA" id="ARBA00023014"/>
    </source>
</evidence>
<evidence type="ECO:0000256" key="1">
    <source>
        <dbReference type="ARBA" id="ARBA00022485"/>
    </source>
</evidence>
<feature type="binding site" evidence="5">
    <location>
        <position position="41"/>
    </location>
    <ligand>
        <name>(2E)-4-hydroxy-3-methylbut-2-enyl diphosphate</name>
        <dbReference type="ChEBI" id="CHEBI:128753"/>
    </ligand>
</feature>
<feature type="binding site" evidence="5">
    <location>
        <position position="123"/>
    </location>
    <ligand>
        <name>(2E)-4-hydroxy-3-methylbut-2-enyl diphosphate</name>
        <dbReference type="ChEBI" id="CHEBI:128753"/>
    </ligand>
</feature>
<feature type="binding site" evidence="5">
    <location>
        <position position="123"/>
    </location>
    <ligand>
        <name>isopentenyl diphosphate</name>
        <dbReference type="ChEBI" id="CHEBI:128769"/>
    </ligand>
</feature>
<feature type="binding site" evidence="5">
    <location>
        <position position="220"/>
    </location>
    <ligand>
        <name>dimethylallyl diphosphate</name>
        <dbReference type="ChEBI" id="CHEBI:57623"/>
    </ligand>
</feature>
<comment type="catalytic activity">
    <reaction evidence="5">
        <text>isopentenyl diphosphate + 2 oxidized [2Fe-2S]-[ferredoxin] + H2O = (2E)-4-hydroxy-3-methylbut-2-enyl diphosphate + 2 reduced [2Fe-2S]-[ferredoxin] + 2 H(+)</text>
        <dbReference type="Rhea" id="RHEA:24488"/>
        <dbReference type="Rhea" id="RHEA-COMP:10000"/>
        <dbReference type="Rhea" id="RHEA-COMP:10001"/>
        <dbReference type="ChEBI" id="CHEBI:15377"/>
        <dbReference type="ChEBI" id="CHEBI:15378"/>
        <dbReference type="ChEBI" id="CHEBI:33737"/>
        <dbReference type="ChEBI" id="CHEBI:33738"/>
        <dbReference type="ChEBI" id="CHEBI:128753"/>
        <dbReference type="ChEBI" id="CHEBI:128769"/>
        <dbReference type="EC" id="1.17.7.4"/>
    </reaction>
</comment>
<comment type="similarity">
    <text evidence="5">Belongs to the IspH family.</text>
</comment>
<feature type="binding site" evidence="5">
    <location>
        <position position="190"/>
    </location>
    <ligand>
        <name>[4Fe-4S] cluster</name>
        <dbReference type="ChEBI" id="CHEBI:49883"/>
    </ligand>
</feature>
<reference evidence="7" key="1">
    <citation type="submission" date="2014-02" db="EMBL/GenBank/DDBJ databases">
        <title>Complete genome sequence and comparative genomic analysis of the nitrogen-fixing bacterium Leptospirillum ferriphilum YSK.</title>
        <authorList>
            <person name="Guo X."/>
            <person name="Yin H."/>
            <person name="Liang Y."/>
            <person name="Hu Q."/>
            <person name="Ma L."/>
            <person name="Xiao Y."/>
            <person name="Zhang X."/>
            <person name="Qiu G."/>
            <person name="Liu X."/>
        </authorList>
    </citation>
    <scope>NUCLEOTIDE SEQUENCE [LARGE SCALE GENOMIC DNA]</scope>
    <source>
        <strain evidence="7">YSK</strain>
    </source>
</reference>
<gene>
    <name evidence="5" type="primary">ispH</name>
    <name evidence="6" type="ORF">Y981_03795</name>
</gene>
<feature type="binding site" evidence="5">
    <location>
        <position position="218"/>
    </location>
    <ligand>
        <name>dimethylallyl diphosphate</name>
        <dbReference type="ChEBI" id="CHEBI:57623"/>
    </ligand>
</feature>
<sequence>MDIFLPEYAGVCVGVKRAIKMAHKTAEEATGPVFILHEIVHNTHVVKDLSERGVKSVDEVKEVDKGTLIISAHGVAPEVIADARSRNLEVVDTTCPLVWKIHRIVKALAEKNYTIFLLGERNHDEVMGVQGVAKDHIHIFHKKEEIAHLPLTEGPVALVSQTTQSIKYFDEILDLLLERYPQLEIHNTICDATEKRQTSALAIAGDMDVMITVGSMSSANSRRLQEVSAGLCRASYLVDSANEVSDTWFKGGERVGVTAGASTPEWLIEGVIEKLMEISRAKGFEPSVTRNESSEEEFIETH</sequence>
<dbReference type="GO" id="GO:0016114">
    <property type="term" value="P:terpenoid biosynthetic process"/>
    <property type="evidence" value="ECO:0007669"/>
    <property type="project" value="UniProtKB-UniRule"/>
</dbReference>
<dbReference type="EMBL" id="CP007243">
    <property type="protein sequence ID" value="AIA30208.1"/>
    <property type="molecule type" value="Genomic_DNA"/>
</dbReference>
<feature type="binding site" evidence="5">
    <location>
        <position position="262"/>
    </location>
    <ligand>
        <name>isopentenyl diphosphate</name>
        <dbReference type="ChEBI" id="CHEBI:128769"/>
    </ligand>
</feature>
<feature type="active site" description="Proton donor" evidence="5">
    <location>
        <position position="125"/>
    </location>
</feature>
<evidence type="ECO:0000313" key="7">
    <source>
        <dbReference type="Proteomes" id="UP000027059"/>
    </source>
</evidence>
<dbReference type="UniPathway" id="UPA00059">
    <property type="reaction ID" value="UER00105"/>
</dbReference>
<comment type="pathway">
    <text evidence="5">Isoprenoid biosynthesis; isopentenyl diphosphate biosynthesis via DXP pathway; isopentenyl diphosphate from 1-deoxy-D-xylulose 5-phosphate: step 6/6.</text>
</comment>
<feature type="binding site" evidence="5">
    <location>
        <position position="95"/>
    </location>
    <ligand>
        <name>[4Fe-4S] cluster</name>
        <dbReference type="ChEBI" id="CHEBI:49883"/>
    </ligand>
</feature>
<feature type="binding site" evidence="5">
    <location>
        <position position="220"/>
    </location>
    <ligand>
        <name>isopentenyl diphosphate</name>
        <dbReference type="ChEBI" id="CHEBI:128769"/>
    </ligand>
</feature>
<dbReference type="EC" id="1.17.7.4" evidence="5"/>
<comment type="catalytic activity">
    <reaction evidence="5">
        <text>dimethylallyl diphosphate + 2 oxidized [2Fe-2S]-[ferredoxin] + H2O = (2E)-4-hydroxy-3-methylbut-2-enyl diphosphate + 2 reduced [2Fe-2S]-[ferredoxin] + 2 H(+)</text>
        <dbReference type="Rhea" id="RHEA:24825"/>
        <dbReference type="Rhea" id="RHEA-COMP:10000"/>
        <dbReference type="Rhea" id="RHEA-COMP:10001"/>
        <dbReference type="ChEBI" id="CHEBI:15377"/>
        <dbReference type="ChEBI" id="CHEBI:15378"/>
        <dbReference type="ChEBI" id="CHEBI:33737"/>
        <dbReference type="ChEBI" id="CHEBI:33738"/>
        <dbReference type="ChEBI" id="CHEBI:57623"/>
        <dbReference type="ChEBI" id="CHEBI:128753"/>
        <dbReference type="EC" id="1.17.7.4"/>
    </reaction>
</comment>
<dbReference type="GO" id="GO:0051745">
    <property type="term" value="F:4-hydroxy-3-methylbut-2-enyl diphosphate reductase activity"/>
    <property type="evidence" value="ECO:0007669"/>
    <property type="project" value="UniProtKB-UniRule"/>
</dbReference>
<feature type="binding site" evidence="5">
    <location>
        <position position="73"/>
    </location>
    <ligand>
        <name>(2E)-4-hydroxy-3-methylbut-2-enyl diphosphate</name>
        <dbReference type="ChEBI" id="CHEBI:128753"/>
    </ligand>
</feature>
<dbReference type="HAMAP" id="MF_00191">
    <property type="entry name" value="IspH"/>
    <property type="match status" value="1"/>
</dbReference>
<keyword evidence="2 5" id="KW-0479">Metal-binding</keyword>
<dbReference type="CDD" id="cd13944">
    <property type="entry name" value="lytB_ispH"/>
    <property type="match status" value="1"/>
</dbReference>
<name>A0A059XTR6_9BACT</name>
<dbReference type="InterPro" id="IPR003451">
    <property type="entry name" value="LytB/IspH"/>
</dbReference>
<dbReference type="AlphaFoldDB" id="A0A059XTR6"/>
<dbReference type="OrthoDB" id="9804068at2"/>
<keyword evidence="3 5" id="KW-0408">Iron</keyword>
<feature type="binding site" evidence="5">
    <location>
        <position position="262"/>
    </location>
    <ligand>
        <name>dimethylallyl diphosphate</name>
        <dbReference type="ChEBI" id="CHEBI:57623"/>
    </ligand>
</feature>
<feature type="binding site" evidence="5">
    <location>
        <position position="218"/>
    </location>
    <ligand>
        <name>(2E)-4-hydroxy-3-methylbut-2-enyl diphosphate</name>
        <dbReference type="ChEBI" id="CHEBI:128753"/>
    </ligand>
</feature>
<keyword evidence="5" id="KW-0560">Oxidoreductase</keyword>
<dbReference type="Gene3D" id="3.40.1010.20">
    <property type="entry name" value="4-hydroxy-3-methylbut-2-enyl diphosphate reductase, catalytic domain"/>
    <property type="match status" value="2"/>
</dbReference>
<dbReference type="Pfam" id="PF02401">
    <property type="entry name" value="LYTB"/>
    <property type="match status" value="1"/>
</dbReference>
<comment type="function">
    <text evidence="5">Catalyzes the conversion of 1-hydroxy-2-methyl-2-(E)-butenyl 4-diphosphate (HMBPP) into a mixture of isopentenyl diphosphate (IPP) and dimethylallyl diphosphate (DMAPP). Acts in the terminal step of the DOXP/MEP pathway for isoprenoid precursor biosynthesis.</text>
</comment>